<accession>A0A974W7P3</accession>
<proteinExistence type="predicted"/>
<dbReference type="EMBL" id="CP070619">
    <property type="protein sequence ID" value="QSE92774.1"/>
    <property type="molecule type" value="Genomic_DNA"/>
</dbReference>
<evidence type="ECO:0000256" key="1">
    <source>
        <dbReference type="SAM" id="MobiDB-lite"/>
    </source>
</evidence>
<evidence type="ECO:0008006" key="4">
    <source>
        <dbReference type="Google" id="ProtNLM"/>
    </source>
</evidence>
<organism evidence="2 3">
    <name type="scientific">Rhodococcus pseudokoreensis</name>
    <dbReference type="NCBI Taxonomy" id="2811421"/>
    <lineage>
        <taxon>Bacteria</taxon>
        <taxon>Bacillati</taxon>
        <taxon>Actinomycetota</taxon>
        <taxon>Actinomycetes</taxon>
        <taxon>Mycobacteriales</taxon>
        <taxon>Nocardiaceae</taxon>
        <taxon>Rhodococcus</taxon>
    </lineage>
</organism>
<gene>
    <name evidence="2" type="ORF">JWS13_31335</name>
</gene>
<keyword evidence="3" id="KW-1185">Reference proteome</keyword>
<dbReference type="RefSeq" id="WP_206009226.1">
    <property type="nucleotide sequence ID" value="NZ_CP070619.1"/>
</dbReference>
<protein>
    <recommendedName>
        <fullName evidence="4">Transposase</fullName>
    </recommendedName>
</protein>
<sequence>MLVRYRYPDDTTGRGQHPPDRKDYLAAAANRGMIRLSYEVIEWIPMIRPWAADGKSRTLSRL</sequence>
<dbReference type="Proteomes" id="UP000662986">
    <property type="component" value="Chromosome"/>
</dbReference>
<evidence type="ECO:0000313" key="3">
    <source>
        <dbReference type="Proteomes" id="UP000662986"/>
    </source>
</evidence>
<name>A0A974W7P3_9NOCA</name>
<reference evidence="2 3" key="1">
    <citation type="journal article" date="2021" name="Microbiol. Resour. Announc.">
        <title>Complete Genome Sequences of Two Rhodococcus sp. Strains with Large and Linear Chromosomes, Isolated from Apple Rhizosphere.</title>
        <authorList>
            <person name="Benning S."/>
            <person name="Brugnone N."/>
            <person name="Siani R."/>
            <person name="Kublik S."/>
            <person name="Schloter M."/>
            <person name="Rad V."/>
        </authorList>
    </citation>
    <scope>NUCLEOTIDE SEQUENCE [LARGE SCALE GENOMIC DNA]</scope>
    <source>
        <strain evidence="2 3">R79</strain>
    </source>
</reference>
<feature type="region of interest" description="Disordered" evidence="1">
    <location>
        <begin position="1"/>
        <end position="21"/>
    </location>
</feature>
<reference evidence="2 3" key="2">
    <citation type="journal article" date="2022" name="Arch. Microbiol.">
        <title>Rhodococcus pseudokoreensis sp. nov. isolated from the rhizosphere of young M26 apple rootstocks.</title>
        <authorList>
            <person name="Kampfer P."/>
            <person name="Glaeser S.P."/>
            <person name="Blom J."/>
            <person name="Wolf J."/>
            <person name="Benning S."/>
            <person name="Schloter M."/>
            <person name="Neumann-Schaal M."/>
        </authorList>
    </citation>
    <scope>NUCLEOTIDE SEQUENCE [LARGE SCALE GENOMIC DNA]</scope>
    <source>
        <strain evidence="2 3">R79</strain>
    </source>
</reference>
<evidence type="ECO:0000313" key="2">
    <source>
        <dbReference type="EMBL" id="QSE92774.1"/>
    </source>
</evidence>